<name>A0ACB8QIK8_9AGAM</name>
<reference evidence="1" key="1">
    <citation type="submission" date="2021-02" db="EMBL/GenBank/DDBJ databases">
        <authorList>
            <consortium name="DOE Joint Genome Institute"/>
            <person name="Ahrendt S."/>
            <person name="Looney B.P."/>
            <person name="Miyauchi S."/>
            <person name="Morin E."/>
            <person name="Drula E."/>
            <person name="Courty P.E."/>
            <person name="Chicoki N."/>
            <person name="Fauchery L."/>
            <person name="Kohler A."/>
            <person name="Kuo A."/>
            <person name="Labutti K."/>
            <person name="Pangilinan J."/>
            <person name="Lipzen A."/>
            <person name="Riley R."/>
            <person name="Andreopoulos W."/>
            <person name="He G."/>
            <person name="Johnson J."/>
            <person name="Barry K.W."/>
            <person name="Grigoriev I.V."/>
            <person name="Nagy L."/>
            <person name="Hibbett D."/>
            <person name="Henrissat B."/>
            <person name="Matheny P.B."/>
            <person name="Labbe J."/>
            <person name="Martin F."/>
        </authorList>
    </citation>
    <scope>NUCLEOTIDE SEQUENCE</scope>
    <source>
        <strain evidence="1">EC-137</strain>
    </source>
</reference>
<evidence type="ECO:0000313" key="1">
    <source>
        <dbReference type="EMBL" id="KAI0031413.1"/>
    </source>
</evidence>
<dbReference type="EMBL" id="MU273581">
    <property type="protein sequence ID" value="KAI0031413.1"/>
    <property type="molecule type" value="Genomic_DNA"/>
</dbReference>
<organism evidence="1 2">
    <name type="scientific">Vararia minispora EC-137</name>
    <dbReference type="NCBI Taxonomy" id="1314806"/>
    <lineage>
        <taxon>Eukaryota</taxon>
        <taxon>Fungi</taxon>
        <taxon>Dikarya</taxon>
        <taxon>Basidiomycota</taxon>
        <taxon>Agaricomycotina</taxon>
        <taxon>Agaricomycetes</taxon>
        <taxon>Russulales</taxon>
        <taxon>Lachnocladiaceae</taxon>
        <taxon>Vararia</taxon>
    </lineage>
</organism>
<sequence length="563" mass="62960">MSTSHAPLPSPSPSDSGDEQSPLLSQLELNISDKRADISAPYERKLGDSELSYYLPGRATGVNDMYLHLGLTAPERLMHHDRVLSVWTILRLRHPLLASHVVMDDYENVRFVYIPTVSSCDAKIRSAEQLRWECKGKDGEICVELIDDYLNGPRTLSNSRLSFLVISRTPNVDPYPSPPGTPQSDASGHFLGPWEGERVRSYEWLMCAAHFIGDGIALHNFANDFFTLLGAPLSDHELHDLVVYEWETRWRTPPSDGVLLPPSFEESIPSPKSRMQDVVGHIDFQALLQKQIGGHSFPRCANPVRHTIVPTLSFDEGTTKAMLNKCKAENVSIAAAVFAICNIVWARMSLRDRQTLPTMVYAAMNIRPSLMPRPKNDSYWFLAVGYFNVVLPSFIPSGCDTRRTFWHRARSAKTQIIRAATTPMLLSRCREMSIKRGRLSRAFAHEDDEKENGAWVGPRTQPKALAPDAGAASQSPSTALLGLSMLGNLDAVYKHATFADIKLQTLTTGSRQRHGGMLLFGYTFAGKLWVSLGYDENGFEPKPVRLFWDNMISAMHEFLLESS</sequence>
<protein>
    <submittedName>
        <fullName evidence="1">Uncharacterized protein</fullName>
    </submittedName>
</protein>
<gene>
    <name evidence="1" type="ORF">K488DRAFT_52118</name>
</gene>
<dbReference type="Proteomes" id="UP000814128">
    <property type="component" value="Unassembled WGS sequence"/>
</dbReference>
<accession>A0ACB8QIK8</accession>
<keyword evidence="2" id="KW-1185">Reference proteome</keyword>
<reference evidence="1" key="2">
    <citation type="journal article" date="2022" name="New Phytol.">
        <title>Evolutionary transition to the ectomycorrhizal habit in the genomes of a hyperdiverse lineage of mushroom-forming fungi.</title>
        <authorList>
            <person name="Looney B."/>
            <person name="Miyauchi S."/>
            <person name="Morin E."/>
            <person name="Drula E."/>
            <person name="Courty P.E."/>
            <person name="Kohler A."/>
            <person name="Kuo A."/>
            <person name="LaButti K."/>
            <person name="Pangilinan J."/>
            <person name="Lipzen A."/>
            <person name="Riley R."/>
            <person name="Andreopoulos W."/>
            <person name="He G."/>
            <person name="Johnson J."/>
            <person name="Nolan M."/>
            <person name="Tritt A."/>
            <person name="Barry K.W."/>
            <person name="Grigoriev I.V."/>
            <person name="Nagy L.G."/>
            <person name="Hibbett D."/>
            <person name="Henrissat B."/>
            <person name="Matheny P.B."/>
            <person name="Labbe J."/>
            <person name="Martin F.M."/>
        </authorList>
    </citation>
    <scope>NUCLEOTIDE SEQUENCE</scope>
    <source>
        <strain evidence="1">EC-137</strain>
    </source>
</reference>
<comment type="caution">
    <text evidence="1">The sequence shown here is derived from an EMBL/GenBank/DDBJ whole genome shotgun (WGS) entry which is preliminary data.</text>
</comment>
<proteinExistence type="predicted"/>
<evidence type="ECO:0000313" key="2">
    <source>
        <dbReference type="Proteomes" id="UP000814128"/>
    </source>
</evidence>